<protein>
    <submittedName>
        <fullName evidence="2">Uncharacterized protein</fullName>
    </submittedName>
</protein>
<evidence type="ECO:0000256" key="1">
    <source>
        <dbReference type="SAM" id="MobiDB-lite"/>
    </source>
</evidence>
<dbReference type="EMBL" id="JAKELL010000010">
    <property type="protein sequence ID" value="KAH8996036.1"/>
    <property type="molecule type" value="Genomic_DNA"/>
</dbReference>
<evidence type="ECO:0000313" key="3">
    <source>
        <dbReference type="Proteomes" id="UP001201163"/>
    </source>
</evidence>
<accession>A0AAD4QD30</accession>
<comment type="caution">
    <text evidence="2">The sequence shown here is derived from an EMBL/GenBank/DDBJ whole genome shotgun (WGS) entry which is preliminary data.</text>
</comment>
<name>A0AAD4QD30_9AGAM</name>
<proteinExistence type="predicted"/>
<keyword evidence="3" id="KW-1185">Reference proteome</keyword>
<feature type="region of interest" description="Disordered" evidence="1">
    <location>
        <begin position="23"/>
        <end position="46"/>
    </location>
</feature>
<reference evidence="2" key="1">
    <citation type="submission" date="2022-01" db="EMBL/GenBank/DDBJ databases">
        <title>Comparative genomics reveals a dynamic genome evolution in the ectomycorrhizal milk-cap (Lactarius) mushrooms.</title>
        <authorList>
            <consortium name="DOE Joint Genome Institute"/>
            <person name="Lebreton A."/>
            <person name="Tang N."/>
            <person name="Kuo A."/>
            <person name="LaButti K."/>
            <person name="Drula E."/>
            <person name="Barry K."/>
            <person name="Clum A."/>
            <person name="Lipzen A."/>
            <person name="Mousain D."/>
            <person name="Ng V."/>
            <person name="Wang R."/>
            <person name="Wang X."/>
            <person name="Dai Y."/>
            <person name="Henrissat B."/>
            <person name="Grigoriev I.V."/>
            <person name="Guerin-Laguette A."/>
            <person name="Yu F."/>
            <person name="Martin F.M."/>
        </authorList>
    </citation>
    <scope>NUCLEOTIDE SEQUENCE</scope>
    <source>
        <strain evidence="2">QP</strain>
    </source>
</reference>
<feature type="region of interest" description="Disordered" evidence="1">
    <location>
        <begin position="173"/>
        <end position="198"/>
    </location>
</feature>
<sequence>MACTDFSVSPSFPRMSEIFPSMPTHIIPRPAHGSPSKRTHSRPPLNSPAFLLPDTALPAVGAPGSFNPALIRLGAHRGCPSLPASRSASTLLPNSRSTVCSSCRPLTLALRAPLYVCAVVADAAGLRRGAARRGAGHAHAPRAAPLRRRASLQRMTSHPPPCRAAPRCPRPWPRGRAHSWPSAAPRDATHREHAVRRAAPGDPVWRAWQRTEEARTCTRTRPWTCARACGRWAWQIGHGA</sequence>
<evidence type="ECO:0000313" key="2">
    <source>
        <dbReference type="EMBL" id="KAH8996036.1"/>
    </source>
</evidence>
<organism evidence="2 3">
    <name type="scientific">Lactarius akahatsu</name>
    <dbReference type="NCBI Taxonomy" id="416441"/>
    <lineage>
        <taxon>Eukaryota</taxon>
        <taxon>Fungi</taxon>
        <taxon>Dikarya</taxon>
        <taxon>Basidiomycota</taxon>
        <taxon>Agaricomycotina</taxon>
        <taxon>Agaricomycetes</taxon>
        <taxon>Russulales</taxon>
        <taxon>Russulaceae</taxon>
        <taxon>Lactarius</taxon>
    </lineage>
</organism>
<dbReference type="Proteomes" id="UP001201163">
    <property type="component" value="Unassembled WGS sequence"/>
</dbReference>
<gene>
    <name evidence="2" type="ORF">EDB92DRAFT_116806</name>
</gene>
<dbReference type="AlphaFoldDB" id="A0AAD4QD30"/>